<accession>A0A7W6F8U1</accession>
<keyword evidence="4" id="KW-1185">Reference proteome</keyword>
<evidence type="ECO:0000313" key="4">
    <source>
        <dbReference type="Proteomes" id="UP001156881"/>
    </source>
</evidence>
<proteinExistence type="predicted"/>
<dbReference type="Proteomes" id="UP001156881">
    <property type="component" value="Unassembled WGS sequence"/>
</dbReference>
<evidence type="ECO:0000313" key="3">
    <source>
        <dbReference type="Proteomes" id="UP000517759"/>
    </source>
</evidence>
<dbReference type="EMBL" id="BSPG01000021">
    <property type="protein sequence ID" value="GLS45357.1"/>
    <property type="molecule type" value="Genomic_DNA"/>
</dbReference>
<organism evidence="2 3">
    <name type="scientific">Methylobacterium brachythecii</name>
    <dbReference type="NCBI Taxonomy" id="1176177"/>
    <lineage>
        <taxon>Bacteria</taxon>
        <taxon>Pseudomonadati</taxon>
        <taxon>Pseudomonadota</taxon>
        <taxon>Alphaproteobacteria</taxon>
        <taxon>Hyphomicrobiales</taxon>
        <taxon>Methylobacteriaceae</taxon>
        <taxon>Methylobacterium</taxon>
    </lineage>
</organism>
<comment type="caution">
    <text evidence="2">The sequence shown here is derived from an EMBL/GenBank/DDBJ whole genome shotgun (WGS) entry which is preliminary data.</text>
</comment>
<reference evidence="1" key="4">
    <citation type="submission" date="2023-01" db="EMBL/GenBank/DDBJ databases">
        <title>Draft genome sequence of Methylobacterium brachythecii strain NBRC 107710.</title>
        <authorList>
            <person name="Sun Q."/>
            <person name="Mori K."/>
        </authorList>
    </citation>
    <scope>NUCLEOTIDE SEQUENCE</scope>
    <source>
        <strain evidence="1">NBRC 107710</strain>
    </source>
</reference>
<dbReference type="RefSeq" id="WP_183509032.1">
    <property type="nucleotide sequence ID" value="NZ_BSPG01000021.1"/>
</dbReference>
<dbReference type="EMBL" id="JACIDN010000009">
    <property type="protein sequence ID" value="MBB3904804.1"/>
    <property type="molecule type" value="Genomic_DNA"/>
</dbReference>
<reference evidence="4" key="2">
    <citation type="journal article" date="2019" name="Int. J. Syst. Evol. Microbiol.">
        <title>The Global Catalogue of Microorganisms (GCM) 10K type strain sequencing project: providing services to taxonomists for standard genome sequencing and annotation.</title>
        <authorList>
            <consortium name="The Broad Institute Genomics Platform"/>
            <consortium name="The Broad Institute Genome Sequencing Center for Infectious Disease"/>
            <person name="Wu L."/>
            <person name="Ma J."/>
        </authorList>
    </citation>
    <scope>NUCLEOTIDE SEQUENCE [LARGE SCALE GENOMIC DNA]</scope>
    <source>
        <strain evidence="4">NBRC 107710</strain>
    </source>
</reference>
<reference evidence="2 3" key="3">
    <citation type="submission" date="2020-08" db="EMBL/GenBank/DDBJ databases">
        <title>Genomic Encyclopedia of Type Strains, Phase IV (KMG-IV): sequencing the most valuable type-strain genomes for metagenomic binning, comparative biology and taxonomic classification.</title>
        <authorList>
            <person name="Goeker M."/>
        </authorList>
    </citation>
    <scope>NUCLEOTIDE SEQUENCE [LARGE SCALE GENOMIC DNA]</scope>
    <source>
        <strain evidence="2 3">DSM 24105</strain>
    </source>
</reference>
<gene>
    <name evidence="1" type="ORF">GCM10007884_33470</name>
    <name evidence="2" type="ORF">GGR33_004330</name>
</gene>
<dbReference type="AlphaFoldDB" id="A0A7W6F8U1"/>
<sequence>MRSLTLWPLAIGLICGSAEAKEKPTRFWNLTGDTVTSLKLAPAGTDRFGENQCANDSDGTVDYDERLKIPGLRSGRYDVKLETRHGLACTVRDVDVVEGDVFSIEEKQLAGCRK</sequence>
<evidence type="ECO:0000313" key="1">
    <source>
        <dbReference type="EMBL" id="GLS45357.1"/>
    </source>
</evidence>
<dbReference type="Proteomes" id="UP000517759">
    <property type="component" value="Unassembled WGS sequence"/>
</dbReference>
<evidence type="ECO:0000313" key="2">
    <source>
        <dbReference type="EMBL" id="MBB3904804.1"/>
    </source>
</evidence>
<protein>
    <submittedName>
        <fullName evidence="2">Uncharacterized protein</fullName>
    </submittedName>
</protein>
<name>A0A7W6F8U1_9HYPH</name>
<reference evidence="1" key="1">
    <citation type="journal article" date="2014" name="Int. J. Syst. Evol. Microbiol.">
        <title>Complete genome of a new Firmicutes species belonging to the dominant human colonic microbiota ('Ruminococcus bicirculans') reveals two chromosomes and a selective capacity to utilize plant glucans.</title>
        <authorList>
            <consortium name="NISC Comparative Sequencing Program"/>
            <person name="Wegmann U."/>
            <person name="Louis P."/>
            <person name="Goesmann A."/>
            <person name="Henrissat B."/>
            <person name="Duncan S.H."/>
            <person name="Flint H.J."/>
        </authorList>
    </citation>
    <scope>NUCLEOTIDE SEQUENCE</scope>
    <source>
        <strain evidence="1">NBRC 107710</strain>
    </source>
</reference>